<keyword evidence="8" id="KW-0449">Lipoprotein</keyword>
<dbReference type="GO" id="GO:0007264">
    <property type="term" value="P:small GTPase-mediated signal transduction"/>
    <property type="evidence" value="ECO:0007669"/>
    <property type="project" value="InterPro"/>
</dbReference>
<keyword evidence="11" id="KW-1185">Reference proteome</keyword>
<dbReference type="GO" id="GO:0005886">
    <property type="term" value="C:plasma membrane"/>
    <property type="evidence" value="ECO:0007669"/>
    <property type="project" value="UniProtKB-SubCell"/>
</dbReference>
<dbReference type="Pfam" id="PF00071">
    <property type="entry name" value="Ras"/>
    <property type="match status" value="1"/>
</dbReference>
<dbReference type="GO" id="GO:0005525">
    <property type="term" value="F:GTP binding"/>
    <property type="evidence" value="ECO:0007669"/>
    <property type="project" value="UniProtKB-KW"/>
</dbReference>
<name>W6MKE8_9ASCO</name>
<dbReference type="OrthoDB" id="3992408at2759"/>
<dbReference type="AlphaFoldDB" id="W6MKE8"/>
<dbReference type="PANTHER" id="PTHR24072">
    <property type="entry name" value="RHO FAMILY GTPASE"/>
    <property type="match status" value="1"/>
</dbReference>
<reference evidence="10" key="2">
    <citation type="submission" date="2014-02" db="EMBL/GenBank/DDBJ databases">
        <title>Complete DNA sequence of /Kuraishia capsulata/ illustrates novel genomic features among budding yeasts (/Saccharomycotina/).</title>
        <authorList>
            <person name="Morales L."/>
            <person name="Noel B."/>
            <person name="Porcel B."/>
            <person name="Marcet-Houben M."/>
            <person name="Hullo M-F."/>
            <person name="Sacerdot C."/>
            <person name="Tekaia F."/>
            <person name="Leh-Louis V."/>
            <person name="Despons L."/>
            <person name="Khanna V."/>
            <person name="Aury J-M."/>
            <person name="Barbe V."/>
            <person name="Couloux A."/>
            <person name="Labadie K."/>
            <person name="Pelletier E."/>
            <person name="Souciet J-L."/>
            <person name="Boekhout T."/>
            <person name="Gabaldon T."/>
            <person name="Wincker P."/>
            <person name="Dujon B."/>
        </authorList>
    </citation>
    <scope>NUCLEOTIDE SEQUENCE</scope>
    <source>
        <strain evidence="10">CBS 1993</strain>
    </source>
</reference>
<keyword evidence="4" id="KW-0488">Methylation</keyword>
<dbReference type="HOGENOM" id="CLU_041217_21_1_1"/>
<gene>
    <name evidence="10" type="ORF">KUCA_T00001114001</name>
</gene>
<dbReference type="InterPro" id="IPR005225">
    <property type="entry name" value="Small_GTP-bd"/>
</dbReference>
<dbReference type="GO" id="GO:0005935">
    <property type="term" value="C:cellular bud neck"/>
    <property type="evidence" value="ECO:0007669"/>
    <property type="project" value="EnsemblFungi"/>
</dbReference>
<dbReference type="EMBL" id="HG793125">
    <property type="protein sequence ID" value="CDK25147.1"/>
    <property type="molecule type" value="Genomic_DNA"/>
</dbReference>
<dbReference type="SMART" id="SM00175">
    <property type="entry name" value="RAB"/>
    <property type="match status" value="1"/>
</dbReference>
<organism evidence="10 11">
    <name type="scientific">Kuraishia capsulata CBS 1993</name>
    <dbReference type="NCBI Taxonomy" id="1382522"/>
    <lineage>
        <taxon>Eukaryota</taxon>
        <taxon>Fungi</taxon>
        <taxon>Dikarya</taxon>
        <taxon>Ascomycota</taxon>
        <taxon>Saccharomycotina</taxon>
        <taxon>Pichiomycetes</taxon>
        <taxon>Pichiales</taxon>
        <taxon>Pichiaceae</taxon>
        <taxon>Kuraishia</taxon>
    </lineage>
</organism>
<dbReference type="Proteomes" id="UP000019384">
    <property type="component" value="Unassembled WGS sequence"/>
</dbReference>
<dbReference type="PRINTS" id="PR00449">
    <property type="entry name" value="RASTRNSFRMNG"/>
</dbReference>
<evidence type="ECO:0000313" key="11">
    <source>
        <dbReference type="Proteomes" id="UP000019384"/>
    </source>
</evidence>
<dbReference type="NCBIfam" id="TIGR00231">
    <property type="entry name" value="small_GTP"/>
    <property type="match status" value="1"/>
</dbReference>
<dbReference type="Gene3D" id="3.40.50.300">
    <property type="entry name" value="P-loop containing nucleotide triphosphate hydrolases"/>
    <property type="match status" value="1"/>
</dbReference>
<keyword evidence="3" id="KW-1003">Cell membrane</keyword>
<dbReference type="SUPFAM" id="SSF52540">
    <property type="entry name" value="P-loop containing nucleoside triphosphate hydrolases"/>
    <property type="match status" value="1"/>
</dbReference>
<keyword evidence="7" id="KW-0472">Membrane</keyword>
<dbReference type="SMART" id="SM00173">
    <property type="entry name" value="RAS"/>
    <property type="match status" value="1"/>
</dbReference>
<comment type="similarity">
    <text evidence="2">Belongs to the small GTPase superfamily. Rho family.</text>
</comment>
<dbReference type="InterPro" id="IPR001806">
    <property type="entry name" value="Small_GTPase"/>
</dbReference>
<keyword evidence="5" id="KW-0547">Nucleotide-binding</keyword>
<dbReference type="RefSeq" id="XP_022457159.1">
    <property type="nucleotide sequence ID" value="XM_022605719.1"/>
</dbReference>
<dbReference type="GO" id="GO:0000131">
    <property type="term" value="C:incipient cellular bud site"/>
    <property type="evidence" value="ECO:0007669"/>
    <property type="project" value="EnsemblFungi"/>
</dbReference>
<dbReference type="SMART" id="SM00176">
    <property type="entry name" value="RAN"/>
    <property type="match status" value="1"/>
</dbReference>
<evidence type="ECO:0000313" key="10">
    <source>
        <dbReference type="EMBL" id="CDK25147.1"/>
    </source>
</evidence>
<sequence length="254" mass="28458">MSQIEDSNPYAAAAKRQSRIQNRQSVMMTIGDQEMLPDVPIQSFKLREYDNIPNYKNDLKVVVVGDGGCGKTSLLVSYCMNRFPTEYEPTIFENYRAYFEGPGDDITQVFFWDTAGQEEYSRLRPLSYQGADLMVICFSVNSKVTLSNVVHTWYPEIKNYCENVPIVLVGLKSDLYEQITDPATFVERGAAIEVAKEIGALAYAECSARTMHNVHNVFDIALSIAVAEKKTPVAEQGRVKVHVAAAEARCCIIM</sequence>
<evidence type="ECO:0000256" key="4">
    <source>
        <dbReference type="ARBA" id="ARBA00022481"/>
    </source>
</evidence>
<dbReference type="STRING" id="1382522.W6MKE8"/>
<dbReference type="PROSITE" id="PS51420">
    <property type="entry name" value="RHO"/>
    <property type="match status" value="1"/>
</dbReference>
<comment type="subcellular location">
    <subcellularLocation>
        <location evidence="1">Cell membrane</location>
        <topology evidence="1">Lipid-anchor</topology>
        <orientation evidence="1">Cytoplasmic side</orientation>
    </subcellularLocation>
</comment>
<accession>W6MKE8</accession>
<dbReference type="PROSITE" id="PS51421">
    <property type="entry name" value="RAS"/>
    <property type="match status" value="1"/>
</dbReference>
<protein>
    <submittedName>
        <fullName evidence="10">Uncharacterized protein</fullName>
    </submittedName>
</protein>
<dbReference type="GO" id="GO:0090338">
    <property type="term" value="P:positive regulation of formin-nucleated actin cable assembly"/>
    <property type="evidence" value="ECO:0007669"/>
    <property type="project" value="EnsemblFungi"/>
</dbReference>
<keyword evidence="6" id="KW-0342">GTP-binding</keyword>
<evidence type="ECO:0000256" key="5">
    <source>
        <dbReference type="ARBA" id="ARBA00022741"/>
    </source>
</evidence>
<dbReference type="PROSITE" id="PS51419">
    <property type="entry name" value="RAB"/>
    <property type="match status" value="1"/>
</dbReference>
<evidence type="ECO:0000256" key="6">
    <source>
        <dbReference type="ARBA" id="ARBA00023134"/>
    </source>
</evidence>
<evidence type="ECO:0000256" key="1">
    <source>
        <dbReference type="ARBA" id="ARBA00004342"/>
    </source>
</evidence>
<dbReference type="GO" id="GO:0030011">
    <property type="term" value="P:maintenance of cell polarity"/>
    <property type="evidence" value="ECO:0007669"/>
    <property type="project" value="EnsemblFungi"/>
</dbReference>
<dbReference type="InterPro" id="IPR027417">
    <property type="entry name" value="P-loop_NTPase"/>
</dbReference>
<dbReference type="FunFam" id="3.40.50.300:FF:000983">
    <property type="entry name" value="Rho family GTPase"/>
    <property type="match status" value="1"/>
</dbReference>
<dbReference type="GO" id="GO:0003924">
    <property type="term" value="F:GTPase activity"/>
    <property type="evidence" value="ECO:0007669"/>
    <property type="project" value="EnsemblFungi"/>
</dbReference>
<evidence type="ECO:0000256" key="9">
    <source>
        <dbReference type="ARBA" id="ARBA00023289"/>
    </source>
</evidence>
<reference evidence="10" key="1">
    <citation type="submission" date="2013-12" db="EMBL/GenBank/DDBJ databases">
        <authorList>
            <person name="Genoscope - CEA"/>
        </authorList>
    </citation>
    <scope>NUCLEOTIDE SEQUENCE</scope>
    <source>
        <strain evidence="10">CBS 1993</strain>
    </source>
</reference>
<proteinExistence type="inferred from homology"/>
<evidence type="ECO:0000256" key="8">
    <source>
        <dbReference type="ARBA" id="ARBA00023288"/>
    </source>
</evidence>
<keyword evidence="9" id="KW-0636">Prenylation</keyword>
<dbReference type="SMART" id="SM00174">
    <property type="entry name" value="RHO"/>
    <property type="match status" value="1"/>
</dbReference>
<evidence type="ECO:0000256" key="2">
    <source>
        <dbReference type="ARBA" id="ARBA00010142"/>
    </source>
</evidence>
<evidence type="ECO:0000256" key="3">
    <source>
        <dbReference type="ARBA" id="ARBA00022475"/>
    </source>
</evidence>
<evidence type="ECO:0000256" key="7">
    <source>
        <dbReference type="ARBA" id="ARBA00023136"/>
    </source>
</evidence>
<dbReference type="GeneID" id="34518547"/>
<dbReference type="InterPro" id="IPR003578">
    <property type="entry name" value="Small_GTPase_Rho"/>
</dbReference>